<evidence type="ECO:0000256" key="3">
    <source>
        <dbReference type="SAM" id="Coils"/>
    </source>
</evidence>
<comment type="catalytic activity">
    <reaction evidence="1">
        <text>ATP + protein L-histidine = ADP + protein N-phospho-L-histidine.</text>
        <dbReference type="EC" id="2.7.13.3"/>
    </reaction>
</comment>
<name>A0A1D9LLL2_9NEIS</name>
<dbReference type="Proteomes" id="UP000178776">
    <property type="component" value="Chromosome"/>
</dbReference>
<dbReference type="PROSITE" id="PS50109">
    <property type="entry name" value="HIS_KIN"/>
    <property type="match status" value="1"/>
</dbReference>
<keyword evidence="4" id="KW-0812">Transmembrane</keyword>
<dbReference type="Gene3D" id="3.30.565.10">
    <property type="entry name" value="Histidine kinase-like ATPase, C-terminal domain"/>
    <property type="match status" value="1"/>
</dbReference>
<evidence type="ECO:0000256" key="4">
    <source>
        <dbReference type="SAM" id="Phobius"/>
    </source>
</evidence>
<feature type="coiled-coil region" evidence="3">
    <location>
        <begin position="77"/>
        <end position="120"/>
    </location>
</feature>
<dbReference type="SMART" id="SM00387">
    <property type="entry name" value="HATPase_c"/>
    <property type="match status" value="1"/>
</dbReference>
<dbReference type="STRING" id="1108595.BKX93_20120"/>
<dbReference type="EMBL" id="CP017707">
    <property type="protein sequence ID" value="AOZ52073.1"/>
    <property type="molecule type" value="Genomic_DNA"/>
</dbReference>
<gene>
    <name evidence="6" type="ORF">BKX93_20120</name>
</gene>
<sequence length="302" mass="33264">MDNHNRPAMSQDHAGAILQTVERVWWSFVDKVARLGWGRLALASLLAMILGGILQLHMLALTLVLVSILVKILAGGKYQAERAADQAIARSEEAEQQAELETLQRQLAEARMGALQAQIEPHFLFNTLSSVCQLMEESPVKALSMQKALIRYLRSSLPEWRDSPGETSLGQQLELSRAYLEIMQLRMEDRLQVRLKVPESLLAARFPVMMLQTLVENAIKHGLEPKAEGGSIEVGAKVLDGRLRLEVRDDGAGFPEQPGQGMGLANIRERLAMLYGPQAELALEAPESGGTRATIVLPFALS</sequence>
<dbReference type="GeneID" id="68843511"/>
<dbReference type="InterPro" id="IPR010559">
    <property type="entry name" value="Sig_transdc_His_kin_internal"/>
</dbReference>
<dbReference type="RefSeq" id="WP_052717591.1">
    <property type="nucleotide sequence ID" value="NZ_CP017707.1"/>
</dbReference>
<organism evidence="6 7">
    <name type="scientific">Chromobacterium vaccinii</name>
    <dbReference type="NCBI Taxonomy" id="1108595"/>
    <lineage>
        <taxon>Bacteria</taxon>
        <taxon>Pseudomonadati</taxon>
        <taxon>Pseudomonadota</taxon>
        <taxon>Betaproteobacteria</taxon>
        <taxon>Neisseriales</taxon>
        <taxon>Chromobacteriaceae</taxon>
        <taxon>Chromobacterium</taxon>
    </lineage>
</organism>
<dbReference type="InterPro" id="IPR004358">
    <property type="entry name" value="Sig_transdc_His_kin-like_C"/>
</dbReference>
<dbReference type="InterPro" id="IPR003594">
    <property type="entry name" value="HATPase_dom"/>
</dbReference>
<feature type="domain" description="Histidine kinase" evidence="5">
    <location>
        <begin position="210"/>
        <end position="301"/>
    </location>
</feature>
<dbReference type="PANTHER" id="PTHR34220">
    <property type="entry name" value="SENSOR HISTIDINE KINASE YPDA"/>
    <property type="match status" value="1"/>
</dbReference>
<dbReference type="AlphaFoldDB" id="A0A1D9LLL2"/>
<keyword evidence="4" id="KW-0472">Membrane</keyword>
<dbReference type="InterPro" id="IPR036890">
    <property type="entry name" value="HATPase_C_sf"/>
</dbReference>
<evidence type="ECO:0000313" key="6">
    <source>
        <dbReference type="EMBL" id="AOZ52073.1"/>
    </source>
</evidence>
<accession>A0A1D9LLL2</accession>
<evidence type="ECO:0000256" key="1">
    <source>
        <dbReference type="ARBA" id="ARBA00000085"/>
    </source>
</evidence>
<dbReference type="PANTHER" id="PTHR34220:SF9">
    <property type="entry name" value="SIGNAL TRANSDUCTION HISTIDINE KINASE INTERNAL REGION DOMAIN-CONTAINING PROTEIN"/>
    <property type="match status" value="1"/>
</dbReference>
<dbReference type="GO" id="GO:0016020">
    <property type="term" value="C:membrane"/>
    <property type="evidence" value="ECO:0007669"/>
    <property type="project" value="InterPro"/>
</dbReference>
<protein>
    <recommendedName>
        <fullName evidence="2">histidine kinase</fullName>
        <ecNumber evidence="2">2.7.13.3</ecNumber>
    </recommendedName>
</protein>
<reference evidence="6 7" key="1">
    <citation type="submission" date="2016-10" db="EMBL/GenBank/DDBJ databases">
        <title>Chromobacterium muskegensis sp. nov., an insecticidal bacterium isolated from Sphagnum bogs.</title>
        <authorList>
            <person name="Sparks M.E."/>
            <person name="Blackburn M.B."/>
            <person name="Gundersen-Rindal D.E."/>
            <person name="Mitchell A."/>
            <person name="Farrar R."/>
            <person name="Kuhar D."/>
        </authorList>
    </citation>
    <scope>NUCLEOTIDE SEQUENCE [LARGE SCALE GENOMIC DNA]</scope>
    <source>
        <strain evidence="6 7">21-1</strain>
    </source>
</reference>
<dbReference type="KEGG" id="cvc:BKX93_20120"/>
<dbReference type="Pfam" id="PF06580">
    <property type="entry name" value="His_kinase"/>
    <property type="match status" value="1"/>
</dbReference>
<evidence type="ECO:0000256" key="2">
    <source>
        <dbReference type="ARBA" id="ARBA00012438"/>
    </source>
</evidence>
<dbReference type="PRINTS" id="PR00344">
    <property type="entry name" value="BCTRLSENSOR"/>
</dbReference>
<evidence type="ECO:0000313" key="7">
    <source>
        <dbReference type="Proteomes" id="UP000178776"/>
    </source>
</evidence>
<keyword evidence="3" id="KW-0175">Coiled coil</keyword>
<feature type="transmembrane region" description="Helical" evidence="4">
    <location>
        <begin position="40"/>
        <end position="70"/>
    </location>
</feature>
<dbReference type="Pfam" id="PF02518">
    <property type="entry name" value="HATPase_c"/>
    <property type="match status" value="1"/>
</dbReference>
<dbReference type="InterPro" id="IPR005467">
    <property type="entry name" value="His_kinase_dom"/>
</dbReference>
<dbReference type="InterPro" id="IPR050640">
    <property type="entry name" value="Bact_2-comp_sensor_kinase"/>
</dbReference>
<dbReference type="GO" id="GO:0000155">
    <property type="term" value="F:phosphorelay sensor kinase activity"/>
    <property type="evidence" value="ECO:0007669"/>
    <property type="project" value="InterPro"/>
</dbReference>
<dbReference type="EC" id="2.7.13.3" evidence="2"/>
<dbReference type="SUPFAM" id="SSF55874">
    <property type="entry name" value="ATPase domain of HSP90 chaperone/DNA topoisomerase II/histidine kinase"/>
    <property type="match status" value="1"/>
</dbReference>
<evidence type="ECO:0000259" key="5">
    <source>
        <dbReference type="PROSITE" id="PS50109"/>
    </source>
</evidence>
<keyword evidence="4" id="KW-1133">Transmembrane helix</keyword>
<proteinExistence type="predicted"/>